<evidence type="ECO:0000313" key="5">
    <source>
        <dbReference type="EMBL" id="SDJ26886.1"/>
    </source>
</evidence>
<dbReference type="InterPro" id="IPR000573">
    <property type="entry name" value="AconitaseA/IPMdHydase_ssu_swvl"/>
</dbReference>
<keyword evidence="2 3" id="KW-0456">Lyase</keyword>
<evidence type="ECO:0000259" key="4">
    <source>
        <dbReference type="Pfam" id="PF00694"/>
    </source>
</evidence>
<dbReference type="Pfam" id="PF00694">
    <property type="entry name" value="Aconitase_C"/>
    <property type="match status" value="1"/>
</dbReference>
<dbReference type="NCBIfam" id="TIGR02087">
    <property type="entry name" value="LEUD_arch"/>
    <property type="match status" value="1"/>
</dbReference>
<comment type="function">
    <text evidence="3">Catalyzes the isomerization between 2-isopropylmalate and 3-isopropylmalate, via the formation of 2-isopropylmaleate.</text>
</comment>
<dbReference type="InterPro" id="IPR050075">
    <property type="entry name" value="LeuD"/>
</dbReference>
<reference evidence="5 6" key="1">
    <citation type="submission" date="2016-10" db="EMBL/GenBank/DDBJ databases">
        <authorList>
            <person name="de Groot N.N."/>
        </authorList>
    </citation>
    <scope>NUCLEOTIDE SEQUENCE [LARGE SCALE GENOMIC DNA]</scope>
    <source>
        <strain evidence="5 6">DSM 21771</strain>
    </source>
</reference>
<dbReference type="EC" id="4.2.1.33" evidence="3"/>
<dbReference type="InterPro" id="IPR011827">
    <property type="entry name" value="LeuD_type2/HacB/DmdB"/>
</dbReference>
<dbReference type="UniPathway" id="UPA00048">
    <property type="reaction ID" value="UER00071"/>
</dbReference>
<evidence type="ECO:0000256" key="1">
    <source>
        <dbReference type="ARBA" id="ARBA00009869"/>
    </source>
</evidence>
<protein>
    <recommendedName>
        <fullName evidence="3">3-isopropylmalate dehydratase small subunit</fullName>
        <ecNumber evidence="3">4.2.1.33</ecNumber>
    </recommendedName>
    <alternativeName>
        <fullName evidence="3">Alpha-IPM isomerase</fullName>
        <shortName evidence="3">IPMI</shortName>
    </alternativeName>
    <alternativeName>
        <fullName evidence="3">Isopropylmalate isomerase</fullName>
    </alternativeName>
</protein>
<dbReference type="RefSeq" id="WP_090400031.1">
    <property type="nucleotide sequence ID" value="NZ_FNEN01000025.1"/>
</dbReference>
<keyword evidence="6" id="KW-1185">Reference proteome</keyword>
<dbReference type="EMBL" id="FNEN01000025">
    <property type="protein sequence ID" value="SDJ26886.1"/>
    <property type="molecule type" value="Genomic_DNA"/>
</dbReference>
<comment type="subunit">
    <text evidence="3">Heterodimer of LeuC and LeuD.</text>
</comment>
<evidence type="ECO:0000256" key="2">
    <source>
        <dbReference type="ARBA" id="ARBA00023239"/>
    </source>
</evidence>
<dbReference type="PANTHER" id="PTHR43345:SF2">
    <property type="entry name" value="3-ISOPROPYLMALATE DEHYDRATASE SMALL SUBUNIT 1"/>
    <property type="match status" value="1"/>
</dbReference>
<dbReference type="GO" id="GO:0003861">
    <property type="term" value="F:3-isopropylmalate dehydratase activity"/>
    <property type="evidence" value="ECO:0007669"/>
    <property type="project" value="UniProtKB-UniRule"/>
</dbReference>
<gene>
    <name evidence="3" type="primary">leuD</name>
    <name evidence="5" type="ORF">SAMN04488123_12529</name>
</gene>
<keyword evidence="3" id="KW-0028">Amino-acid biosynthesis</keyword>
<keyword evidence="3" id="KW-0100">Branched-chain amino acid biosynthesis</keyword>
<proteinExistence type="inferred from homology"/>
<keyword evidence="3" id="KW-0432">Leucine biosynthesis</keyword>
<dbReference type="InterPro" id="IPR033940">
    <property type="entry name" value="IPMI_Swivel"/>
</dbReference>
<dbReference type="AlphaFoldDB" id="A0A1G8SC92"/>
<dbReference type="GO" id="GO:0009098">
    <property type="term" value="P:L-leucine biosynthetic process"/>
    <property type="evidence" value="ECO:0007669"/>
    <property type="project" value="UniProtKB-UniRule"/>
</dbReference>
<evidence type="ECO:0000256" key="3">
    <source>
        <dbReference type="HAMAP-Rule" id="MF_01032"/>
    </source>
</evidence>
<comment type="similarity">
    <text evidence="1 3">Belongs to the LeuD family. LeuD type 2 subfamily.</text>
</comment>
<dbReference type="HAMAP" id="MF_01032">
    <property type="entry name" value="LeuD_type2"/>
    <property type="match status" value="1"/>
</dbReference>
<sequence>MKYEGNTHVYAIDNIDTDRIIPGKYTKTLDTSIFANHVLEDLDPEFAQNVQTGDILVADNNFGCGSSREQAPIAIKSAGISIIIARSFARIFFRNAVNVGMPVIEVPRHNIEPEDKIEADLSQGKVHNITKGEVYEGTKMPVVMLSIFNAGGLISYLKKHKTYAPS</sequence>
<comment type="catalytic activity">
    <reaction evidence="3">
        <text>(2R,3S)-3-isopropylmalate = (2S)-2-isopropylmalate</text>
        <dbReference type="Rhea" id="RHEA:32287"/>
        <dbReference type="ChEBI" id="CHEBI:1178"/>
        <dbReference type="ChEBI" id="CHEBI:35121"/>
        <dbReference type="EC" id="4.2.1.33"/>
    </reaction>
</comment>
<dbReference type="OrthoDB" id="9777465at2"/>
<dbReference type="PANTHER" id="PTHR43345">
    <property type="entry name" value="3-ISOPROPYLMALATE DEHYDRATASE SMALL SUBUNIT 2-RELATED-RELATED"/>
    <property type="match status" value="1"/>
</dbReference>
<dbReference type="CDD" id="cd01577">
    <property type="entry name" value="IPMI_Swivel"/>
    <property type="match status" value="1"/>
</dbReference>
<accession>A0A1G8SC92</accession>
<feature type="domain" description="Aconitase A/isopropylmalate dehydratase small subunit swivel" evidence="4">
    <location>
        <begin position="52"/>
        <end position="107"/>
    </location>
</feature>
<dbReference type="SUPFAM" id="SSF52016">
    <property type="entry name" value="LeuD/IlvD-like"/>
    <property type="match status" value="1"/>
</dbReference>
<name>A0A1G8SC92_9BACI</name>
<dbReference type="InterPro" id="IPR015928">
    <property type="entry name" value="Aconitase/3IPM_dehydase_swvl"/>
</dbReference>
<dbReference type="Gene3D" id="3.20.19.10">
    <property type="entry name" value="Aconitase, domain 4"/>
    <property type="match status" value="1"/>
</dbReference>
<dbReference type="Proteomes" id="UP000198853">
    <property type="component" value="Unassembled WGS sequence"/>
</dbReference>
<organism evidence="5 6">
    <name type="scientific">Natribacillus halophilus</name>
    <dbReference type="NCBI Taxonomy" id="549003"/>
    <lineage>
        <taxon>Bacteria</taxon>
        <taxon>Bacillati</taxon>
        <taxon>Bacillota</taxon>
        <taxon>Bacilli</taxon>
        <taxon>Bacillales</taxon>
        <taxon>Bacillaceae</taxon>
        <taxon>Natribacillus</taxon>
    </lineage>
</organism>
<comment type="pathway">
    <text evidence="3">Amino-acid biosynthesis; L-leucine biosynthesis; L-leucine from 3-methyl-2-oxobutanoate: step 2/4.</text>
</comment>
<evidence type="ECO:0000313" key="6">
    <source>
        <dbReference type="Proteomes" id="UP000198853"/>
    </source>
</evidence>